<dbReference type="PANTHER" id="PTHR23080:SF142">
    <property type="entry name" value="SI:CH211-69L10.4"/>
    <property type="match status" value="1"/>
</dbReference>
<dbReference type="OrthoDB" id="6117952at2759"/>
<accession>A0A6J8C3T8</accession>
<dbReference type="PANTHER" id="PTHR23080">
    <property type="entry name" value="THAP DOMAIN PROTEIN"/>
    <property type="match status" value="1"/>
</dbReference>
<dbReference type="AlphaFoldDB" id="A0A6J8C3T8"/>
<keyword evidence="5" id="KW-1185">Reference proteome</keyword>
<feature type="domain" description="DDE Tnp4" evidence="3">
    <location>
        <begin position="107"/>
        <end position="197"/>
    </location>
</feature>
<dbReference type="GO" id="GO:0046872">
    <property type="term" value="F:metal ion binding"/>
    <property type="evidence" value="ECO:0007669"/>
    <property type="project" value="UniProtKB-KW"/>
</dbReference>
<dbReference type="Proteomes" id="UP000507470">
    <property type="component" value="Unassembled WGS sequence"/>
</dbReference>
<gene>
    <name evidence="4" type="ORF">MCOR_24907</name>
</gene>
<keyword evidence="2" id="KW-0479">Metal-binding</keyword>
<evidence type="ECO:0000313" key="4">
    <source>
        <dbReference type="EMBL" id="CAC5389769.1"/>
    </source>
</evidence>
<evidence type="ECO:0000313" key="5">
    <source>
        <dbReference type="Proteomes" id="UP000507470"/>
    </source>
</evidence>
<evidence type="ECO:0000256" key="1">
    <source>
        <dbReference type="ARBA" id="ARBA00001968"/>
    </source>
</evidence>
<name>A0A6J8C3T8_MYTCO</name>
<dbReference type="EMBL" id="CACVKT020004375">
    <property type="protein sequence ID" value="CAC5389769.1"/>
    <property type="molecule type" value="Genomic_DNA"/>
</dbReference>
<evidence type="ECO:0000259" key="3">
    <source>
        <dbReference type="Pfam" id="PF13359"/>
    </source>
</evidence>
<protein>
    <recommendedName>
        <fullName evidence="3">DDE Tnp4 domain-containing protein</fullName>
    </recommendedName>
</protein>
<evidence type="ECO:0000256" key="2">
    <source>
        <dbReference type="ARBA" id="ARBA00022723"/>
    </source>
</evidence>
<sequence length="218" mass="25491">MERASQNIADLQEQMEYYEGKRFTLHKIKDDNDAISFYTGFQNYGVFNSVFNNLEIKASRLQYWRGQSDRSSDFKQYQTRWKRPGPKRKLTLVEEFFYCTHEAERLLDKGDNVMADRGFEIEDILLEGITLNIPPFKRSNRQLKPNDVEDTINIAYVRIHVERAIGRIKNYHILDGILPLSLSHVSNQIVKVVSFLTCFLPPVVPLNNDQNSIDEVEK</sequence>
<proteinExistence type="predicted"/>
<dbReference type="InterPro" id="IPR027806">
    <property type="entry name" value="HARBI1_dom"/>
</dbReference>
<reference evidence="4 5" key="1">
    <citation type="submission" date="2020-06" db="EMBL/GenBank/DDBJ databases">
        <authorList>
            <person name="Li R."/>
            <person name="Bekaert M."/>
        </authorList>
    </citation>
    <scope>NUCLEOTIDE SEQUENCE [LARGE SCALE GENOMIC DNA]</scope>
    <source>
        <strain evidence="5">wild</strain>
    </source>
</reference>
<comment type="cofactor">
    <cofactor evidence="1">
        <name>a divalent metal cation</name>
        <dbReference type="ChEBI" id="CHEBI:60240"/>
    </cofactor>
</comment>
<dbReference type="Pfam" id="PF13359">
    <property type="entry name" value="DDE_Tnp_4"/>
    <property type="match status" value="1"/>
</dbReference>
<organism evidence="4 5">
    <name type="scientific">Mytilus coruscus</name>
    <name type="common">Sea mussel</name>
    <dbReference type="NCBI Taxonomy" id="42192"/>
    <lineage>
        <taxon>Eukaryota</taxon>
        <taxon>Metazoa</taxon>
        <taxon>Spiralia</taxon>
        <taxon>Lophotrochozoa</taxon>
        <taxon>Mollusca</taxon>
        <taxon>Bivalvia</taxon>
        <taxon>Autobranchia</taxon>
        <taxon>Pteriomorphia</taxon>
        <taxon>Mytilida</taxon>
        <taxon>Mytiloidea</taxon>
        <taxon>Mytilidae</taxon>
        <taxon>Mytilinae</taxon>
        <taxon>Mytilus</taxon>
    </lineage>
</organism>